<dbReference type="Gene3D" id="1.10.12.10">
    <property type="entry name" value="Lyase 2-enoyl-coa Hydratase, Chain A, domain 2"/>
    <property type="match status" value="1"/>
</dbReference>
<dbReference type="Pfam" id="PF00378">
    <property type="entry name" value="ECH_1"/>
    <property type="match status" value="1"/>
</dbReference>
<dbReference type="CDD" id="cd06558">
    <property type="entry name" value="crotonase-like"/>
    <property type="match status" value="1"/>
</dbReference>
<dbReference type="InterPro" id="IPR014748">
    <property type="entry name" value="Enoyl-CoA_hydra_C"/>
</dbReference>
<sequence>MLLEQIQTVLVVTLDDPDALNTYDGATLKALGDAWKELDRTAELRVAVLTASGTRSFCAGANLQSIAAGGFSDPPYPELAENVSVKPVLAAIEGFCLGGGMMLACGCDLRVAGESAVFGLPESRWNLPAQWLGALGRQLLPAHALELAMLGDARLPAKRLYEMGWVARVVEDGTARATALDLAHRIGQMAPRAVRHFKELVLASNFTEPQESLARGMEQAVDLMSMSDTAEGVRASLEGRLPQFRDE</sequence>
<accession>A0A6J7MWU3</accession>
<protein>
    <submittedName>
        <fullName evidence="3">Unannotated protein</fullName>
    </submittedName>
</protein>
<dbReference type="PANTHER" id="PTHR11941:SF54">
    <property type="entry name" value="ENOYL-COA HYDRATASE, MITOCHONDRIAL"/>
    <property type="match status" value="1"/>
</dbReference>
<reference evidence="3" key="1">
    <citation type="submission" date="2020-05" db="EMBL/GenBank/DDBJ databases">
        <authorList>
            <person name="Chiriac C."/>
            <person name="Salcher M."/>
            <person name="Ghai R."/>
            <person name="Kavagutti S V."/>
        </authorList>
    </citation>
    <scope>NUCLEOTIDE SEQUENCE</scope>
</reference>
<dbReference type="AlphaFoldDB" id="A0A6J7MWU3"/>
<dbReference type="PANTHER" id="PTHR11941">
    <property type="entry name" value="ENOYL-COA HYDRATASE-RELATED"/>
    <property type="match status" value="1"/>
</dbReference>
<dbReference type="EMBL" id="CAFBQW010000012">
    <property type="protein sequence ID" value="CAB5061283.1"/>
    <property type="molecule type" value="Genomic_DNA"/>
</dbReference>
<organism evidence="3">
    <name type="scientific">freshwater metagenome</name>
    <dbReference type="NCBI Taxonomy" id="449393"/>
    <lineage>
        <taxon>unclassified sequences</taxon>
        <taxon>metagenomes</taxon>
        <taxon>ecological metagenomes</taxon>
    </lineage>
</organism>
<evidence type="ECO:0000313" key="4">
    <source>
        <dbReference type="EMBL" id="CAB5031872.1"/>
    </source>
</evidence>
<evidence type="ECO:0000313" key="2">
    <source>
        <dbReference type="EMBL" id="CAB4689452.1"/>
    </source>
</evidence>
<dbReference type="GO" id="GO:0006635">
    <property type="term" value="P:fatty acid beta-oxidation"/>
    <property type="evidence" value="ECO:0007669"/>
    <property type="project" value="TreeGrafter"/>
</dbReference>
<evidence type="ECO:0000313" key="3">
    <source>
        <dbReference type="EMBL" id="CAB4985297.1"/>
    </source>
</evidence>
<dbReference type="GO" id="GO:0016829">
    <property type="term" value="F:lyase activity"/>
    <property type="evidence" value="ECO:0007669"/>
    <property type="project" value="UniProtKB-KW"/>
</dbReference>
<evidence type="ECO:0000256" key="1">
    <source>
        <dbReference type="ARBA" id="ARBA00023239"/>
    </source>
</evidence>
<dbReference type="InterPro" id="IPR029045">
    <property type="entry name" value="ClpP/crotonase-like_dom_sf"/>
</dbReference>
<keyword evidence="1" id="KW-0456">Lyase</keyword>
<evidence type="ECO:0000313" key="5">
    <source>
        <dbReference type="EMBL" id="CAB5061283.1"/>
    </source>
</evidence>
<dbReference type="EMBL" id="CAEZXS010000022">
    <property type="protein sequence ID" value="CAB4689452.1"/>
    <property type="molecule type" value="Genomic_DNA"/>
</dbReference>
<dbReference type="SUPFAM" id="SSF52096">
    <property type="entry name" value="ClpP/crotonase"/>
    <property type="match status" value="1"/>
</dbReference>
<dbReference type="EMBL" id="CAFBOG010000119">
    <property type="protein sequence ID" value="CAB4985297.1"/>
    <property type="molecule type" value="Genomic_DNA"/>
</dbReference>
<dbReference type="EMBL" id="CAFBPW010000060">
    <property type="protein sequence ID" value="CAB5031872.1"/>
    <property type="molecule type" value="Genomic_DNA"/>
</dbReference>
<dbReference type="Gene3D" id="3.90.226.10">
    <property type="entry name" value="2-enoyl-CoA Hydratase, Chain A, domain 1"/>
    <property type="match status" value="1"/>
</dbReference>
<proteinExistence type="predicted"/>
<gene>
    <name evidence="2" type="ORF">UFOPK2582_00315</name>
    <name evidence="3" type="ORF">UFOPK3914_01273</name>
    <name evidence="4" type="ORF">UFOPK4173_00707</name>
    <name evidence="5" type="ORF">UFOPK4354_00218</name>
</gene>
<name>A0A6J7MWU3_9ZZZZ</name>
<dbReference type="InterPro" id="IPR001753">
    <property type="entry name" value="Enoyl-CoA_hydra/iso"/>
</dbReference>